<evidence type="ECO:0000256" key="6">
    <source>
        <dbReference type="ARBA" id="ARBA00023242"/>
    </source>
</evidence>
<comment type="subcellular location">
    <subcellularLocation>
        <location evidence="1">Nucleus</location>
    </subcellularLocation>
</comment>
<dbReference type="InterPro" id="IPR036236">
    <property type="entry name" value="Znf_C2H2_sf"/>
</dbReference>
<keyword evidence="2" id="KW-0479">Metal-binding</keyword>
<dbReference type="PROSITE" id="PS50157">
    <property type="entry name" value="ZINC_FINGER_C2H2_2"/>
    <property type="match status" value="1"/>
</dbReference>
<dbReference type="PROSITE" id="PS00028">
    <property type="entry name" value="ZINC_FINGER_C2H2_1"/>
    <property type="match status" value="1"/>
</dbReference>
<gene>
    <name evidence="10" type="ORF">BRETT_003933</name>
</gene>
<keyword evidence="4 7" id="KW-0863">Zinc-finger</keyword>
<keyword evidence="6" id="KW-0539">Nucleus</keyword>
<evidence type="ECO:0000256" key="4">
    <source>
        <dbReference type="ARBA" id="ARBA00022771"/>
    </source>
</evidence>
<feature type="region of interest" description="Disordered" evidence="8">
    <location>
        <begin position="153"/>
        <end position="172"/>
    </location>
</feature>
<evidence type="ECO:0000313" key="10">
    <source>
        <dbReference type="EMBL" id="QOU19779.1"/>
    </source>
</evidence>
<evidence type="ECO:0000256" key="7">
    <source>
        <dbReference type="PROSITE-ProRule" id="PRU00042"/>
    </source>
</evidence>
<dbReference type="AlphaFoldDB" id="A0A871R218"/>
<dbReference type="OrthoDB" id="9439903at2759"/>
<dbReference type="GO" id="GO:0008270">
    <property type="term" value="F:zinc ion binding"/>
    <property type="evidence" value="ECO:0007669"/>
    <property type="project" value="UniProtKB-KW"/>
</dbReference>
<evidence type="ECO:0000256" key="1">
    <source>
        <dbReference type="ARBA" id="ARBA00004123"/>
    </source>
</evidence>
<feature type="compositionally biased region" description="Polar residues" evidence="8">
    <location>
        <begin position="532"/>
        <end position="547"/>
    </location>
</feature>
<feature type="region of interest" description="Disordered" evidence="8">
    <location>
        <begin position="84"/>
        <end position="136"/>
    </location>
</feature>
<keyword evidence="3" id="KW-0677">Repeat</keyword>
<evidence type="ECO:0000256" key="8">
    <source>
        <dbReference type="SAM" id="MobiDB-lite"/>
    </source>
</evidence>
<dbReference type="InterPro" id="IPR013087">
    <property type="entry name" value="Znf_C2H2_type"/>
</dbReference>
<dbReference type="Proteomes" id="UP000663131">
    <property type="component" value="Chromosome 6"/>
</dbReference>
<accession>A0A871R218</accession>
<reference evidence="10" key="1">
    <citation type="submission" date="2020-10" db="EMBL/GenBank/DDBJ databases">
        <authorList>
            <person name="Palmer J.M."/>
        </authorList>
    </citation>
    <scope>NUCLEOTIDE SEQUENCE</scope>
    <source>
        <strain evidence="10">UCD 2041</strain>
    </source>
</reference>
<dbReference type="SUPFAM" id="SSF57667">
    <property type="entry name" value="beta-beta-alpha zinc fingers"/>
    <property type="match status" value="1"/>
</dbReference>
<feature type="domain" description="C2H2-type" evidence="9">
    <location>
        <begin position="494"/>
        <end position="521"/>
    </location>
</feature>
<dbReference type="GO" id="GO:0005634">
    <property type="term" value="C:nucleus"/>
    <property type="evidence" value="ECO:0007669"/>
    <property type="project" value="UniProtKB-SubCell"/>
</dbReference>
<dbReference type="PANTHER" id="PTHR16515">
    <property type="entry name" value="PR DOMAIN ZINC FINGER PROTEIN"/>
    <property type="match status" value="1"/>
</dbReference>
<proteinExistence type="predicted"/>
<organism evidence="10 11">
    <name type="scientific">Dekkera bruxellensis</name>
    <name type="common">Brettanomyces custersii</name>
    <dbReference type="NCBI Taxonomy" id="5007"/>
    <lineage>
        <taxon>Eukaryota</taxon>
        <taxon>Fungi</taxon>
        <taxon>Dikarya</taxon>
        <taxon>Ascomycota</taxon>
        <taxon>Saccharomycotina</taxon>
        <taxon>Pichiomycetes</taxon>
        <taxon>Pichiales</taxon>
        <taxon>Pichiaceae</taxon>
        <taxon>Brettanomyces</taxon>
    </lineage>
</organism>
<dbReference type="PANTHER" id="PTHR16515:SF49">
    <property type="entry name" value="GASTRULA ZINC FINGER PROTEIN XLCGF49.1-LIKE-RELATED"/>
    <property type="match status" value="1"/>
</dbReference>
<dbReference type="RefSeq" id="XP_041136272.1">
    <property type="nucleotide sequence ID" value="XM_041282433.1"/>
</dbReference>
<feature type="compositionally biased region" description="Basic and acidic residues" evidence="8">
    <location>
        <begin position="99"/>
        <end position="136"/>
    </location>
</feature>
<dbReference type="GO" id="GO:0010468">
    <property type="term" value="P:regulation of gene expression"/>
    <property type="evidence" value="ECO:0007669"/>
    <property type="project" value="TreeGrafter"/>
</dbReference>
<sequence>MSSNHIGISWGWMSSSAGSGISFGWMASSAGSGIVSALGGLLRSFVGCEKVGEIEHANRTGRSNNGVTTESGEGPLNVLAEVKKQGKREQEMRFEEEERLGSKRFEEKQESKRFEEKQEMKRFEERQELRSAEEKQELRSAEEKLKLNSVEEEHRLDTTSFNQKKHPKTFKNTSVPESADLFHAEIRYEVAEASCGVHPCAVDEFEYDFTGGNPFNWDLQPFTVDEGGKAGPVDPLGGVAARKSSVAEPKADTQMCHRAATVFEMLGVREPAEEAENESPGSLAASQGSGSVCGADWGESAGFALDEEMLMPVGRLDEAGRLARRVPMTYGEIAARDTALMSGNEVFVDGRRVLGVPPVLPGAVFAVAERLAAANILSWSDLECVVGGALRGNDGDNGKSVHSMGAANSMKSVNNTGSVNSMESANTTESITSVKSVTSTAITPTLASGNSLSVNASQATNKPAVSIPLKSTNDLATLKKSKVIKSAKSPPGAYVCSICHASFKVKSYRTRHMKKHRAEKPYKCPFYASEPGTDSESNSSAETTPGATSDHAEHKKRRMGTKCHPTGGFSRRDTFKTHLRALHFIYPTGTKSGNRSHVSGRCAGCFKEFKNNDEWLCKHIETNQCPAMVRKYK</sequence>
<dbReference type="Gene3D" id="3.30.160.60">
    <property type="entry name" value="Classic Zinc Finger"/>
    <property type="match status" value="1"/>
</dbReference>
<evidence type="ECO:0000259" key="9">
    <source>
        <dbReference type="PROSITE" id="PS50157"/>
    </source>
</evidence>
<evidence type="ECO:0000256" key="5">
    <source>
        <dbReference type="ARBA" id="ARBA00022833"/>
    </source>
</evidence>
<reference evidence="10" key="2">
    <citation type="journal article" name="BMC Genomics">
        <title>New genome assemblies reveal patterns of domestication and adaptation across Brettanomyces (Dekkera) species.</title>
        <authorList>
            <person name="Roach M.J."/>
            <person name="Borneman A.R."/>
        </authorList>
    </citation>
    <scope>NUCLEOTIDE SEQUENCE</scope>
    <source>
        <strain evidence="10">UCD 2041</strain>
    </source>
</reference>
<dbReference type="GeneID" id="64575856"/>
<evidence type="ECO:0000256" key="2">
    <source>
        <dbReference type="ARBA" id="ARBA00022723"/>
    </source>
</evidence>
<evidence type="ECO:0000313" key="11">
    <source>
        <dbReference type="Proteomes" id="UP000663131"/>
    </source>
</evidence>
<feature type="compositionally biased region" description="Basic and acidic residues" evidence="8">
    <location>
        <begin position="84"/>
        <end position="93"/>
    </location>
</feature>
<feature type="region of interest" description="Disordered" evidence="8">
    <location>
        <begin position="530"/>
        <end position="567"/>
    </location>
</feature>
<keyword evidence="5" id="KW-0862">Zinc</keyword>
<dbReference type="InterPro" id="IPR050331">
    <property type="entry name" value="Zinc_finger"/>
</dbReference>
<evidence type="ECO:0000256" key="3">
    <source>
        <dbReference type="ARBA" id="ARBA00022737"/>
    </source>
</evidence>
<name>A0A871R218_DEKBR</name>
<dbReference type="EMBL" id="CP063134">
    <property type="protein sequence ID" value="QOU19779.1"/>
    <property type="molecule type" value="Genomic_DNA"/>
</dbReference>
<dbReference type="KEGG" id="bbrx:BRETT_003933"/>
<protein>
    <recommendedName>
        <fullName evidence="9">C2H2-type domain-containing protein</fullName>
    </recommendedName>
</protein>